<feature type="transmembrane region" description="Helical" evidence="2">
    <location>
        <begin position="138"/>
        <end position="155"/>
    </location>
</feature>
<keyword evidence="2" id="KW-0472">Membrane</keyword>
<comment type="caution">
    <text evidence="3">The sequence shown here is derived from an EMBL/GenBank/DDBJ whole genome shotgun (WGS) entry which is preliminary data.</text>
</comment>
<feature type="transmembrane region" description="Helical" evidence="2">
    <location>
        <begin position="79"/>
        <end position="103"/>
    </location>
</feature>
<keyword evidence="2" id="KW-0812">Transmembrane</keyword>
<feature type="transmembrane region" description="Helical" evidence="2">
    <location>
        <begin position="20"/>
        <end position="42"/>
    </location>
</feature>
<dbReference type="EMBL" id="SGWW01000001">
    <property type="protein sequence ID" value="RZS59431.1"/>
    <property type="molecule type" value="Genomic_DNA"/>
</dbReference>
<feature type="region of interest" description="Disordered" evidence="1">
    <location>
        <begin position="309"/>
        <end position="329"/>
    </location>
</feature>
<keyword evidence="2" id="KW-1133">Transmembrane helix</keyword>
<evidence type="ECO:0000256" key="2">
    <source>
        <dbReference type="SAM" id="Phobius"/>
    </source>
</evidence>
<evidence type="ECO:0000313" key="4">
    <source>
        <dbReference type="Proteomes" id="UP000293519"/>
    </source>
</evidence>
<feature type="transmembrane region" description="Helical" evidence="2">
    <location>
        <begin position="241"/>
        <end position="260"/>
    </location>
</feature>
<feature type="transmembrane region" description="Helical" evidence="2">
    <location>
        <begin position="115"/>
        <end position="132"/>
    </location>
</feature>
<dbReference type="Pfam" id="PF04018">
    <property type="entry name" value="VCA0040-like"/>
    <property type="match status" value="1"/>
</dbReference>
<dbReference type="OrthoDB" id="9793746at2"/>
<keyword evidence="4" id="KW-1185">Reference proteome</keyword>
<dbReference type="RefSeq" id="WP_130484516.1">
    <property type="nucleotide sequence ID" value="NZ_SGWW01000001.1"/>
</dbReference>
<feature type="transmembrane region" description="Helical" evidence="2">
    <location>
        <begin position="210"/>
        <end position="234"/>
    </location>
</feature>
<feature type="transmembrane region" description="Helical" evidence="2">
    <location>
        <begin position="272"/>
        <end position="294"/>
    </location>
</feature>
<accession>A0A4Q7LXL4</accession>
<dbReference type="Proteomes" id="UP000293519">
    <property type="component" value="Unassembled WGS sequence"/>
</dbReference>
<proteinExistence type="predicted"/>
<dbReference type="AlphaFoldDB" id="A0A4Q7LXL4"/>
<feature type="transmembrane region" description="Helical" evidence="2">
    <location>
        <begin position="167"/>
        <end position="190"/>
    </location>
</feature>
<dbReference type="InterPro" id="IPR007163">
    <property type="entry name" value="VCA0040-like"/>
</dbReference>
<gene>
    <name evidence="3" type="ORF">EV141_0657</name>
</gene>
<sequence>MSSAPRAVARTALDAARGSLIGFAEIVPGISGGTVALIVGVYDTLIDGAGHLARGVARTVTDGLRGRGLAAARAHFRSVHWAAVLPIGIGMLAAILIGAALIAPLLEEHPTETRAVFFGLIIASLIVPIRMIGTRWKAYEYLIAAAGAAAAFVLTDLPRAADQDPTFFVILISAAVAVCALVLPGVSGSYLLLTVGMYAPTLAAVNDRDFAYLGTFILGAILGLGVFVSGLQWLLAKKRRITLIVITGLMAGSLRALWPWQEDDGSVLPAESNWPLMIGLAVIGAVVILALIALERMLVARRLMSDDVVSDPTPDAEPEHDSRARREAL</sequence>
<evidence type="ECO:0000256" key="1">
    <source>
        <dbReference type="SAM" id="MobiDB-lite"/>
    </source>
</evidence>
<protein>
    <submittedName>
        <fullName evidence="3">Putative membrane protein</fullName>
    </submittedName>
</protein>
<dbReference type="PANTHER" id="PTHR37308:SF1">
    <property type="entry name" value="POLYPRENYL-PHOSPHATE TRANSPORTER"/>
    <property type="match status" value="1"/>
</dbReference>
<reference evidence="3 4" key="1">
    <citation type="journal article" date="2015" name="Stand. Genomic Sci.">
        <title>Genomic Encyclopedia of Bacterial and Archaeal Type Strains, Phase III: the genomes of soil and plant-associated and newly described type strains.</title>
        <authorList>
            <person name="Whitman W.B."/>
            <person name="Woyke T."/>
            <person name="Klenk H.P."/>
            <person name="Zhou Y."/>
            <person name="Lilburn T.G."/>
            <person name="Beck B.J."/>
            <person name="De Vos P."/>
            <person name="Vandamme P."/>
            <person name="Eisen J.A."/>
            <person name="Garrity G."/>
            <person name="Hugenholtz P."/>
            <person name="Kyrpides N.C."/>
        </authorList>
    </citation>
    <scope>NUCLEOTIDE SEQUENCE [LARGE SCALE GENOMIC DNA]</scope>
    <source>
        <strain evidence="3 4">CV2</strain>
    </source>
</reference>
<feature type="compositionally biased region" description="Basic and acidic residues" evidence="1">
    <location>
        <begin position="317"/>
        <end position="329"/>
    </location>
</feature>
<dbReference type="PANTHER" id="PTHR37308">
    <property type="entry name" value="INTEGRAL MEMBRANE PROTEIN"/>
    <property type="match status" value="1"/>
</dbReference>
<evidence type="ECO:0000313" key="3">
    <source>
        <dbReference type="EMBL" id="RZS59431.1"/>
    </source>
</evidence>
<name>A0A4Q7LXL4_9MICO</name>
<organism evidence="3 4">
    <name type="scientific">Microcella putealis</name>
    <dbReference type="NCBI Taxonomy" id="337005"/>
    <lineage>
        <taxon>Bacteria</taxon>
        <taxon>Bacillati</taxon>
        <taxon>Actinomycetota</taxon>
        <taxon>Actinomycetes</taxon>
        <taxon>Micrococcales</taxon>
        <taxon>Microbacteriaceae</taxon>
        <taxon>Microcella</taxon>
    </lineage>
</organism>